<dbReference type="GO" id="GO:0019901">
    <property type="term" value="F:protein kinase binding"/>
    <property type="evidence" value="ECO:0007669"/>
    <property type="project" value="InterPro"/>
</dbReference>
<dbReference type="PANTHER" id="PTHR15615:SF36">
    <property type="entry name" value="PHO85 CYCLIN-5"/>
    <property type="match status" value="1"/>
</dbReference>
<evidence type="ECO:0000313" key="2">
    <source>
        <dbReference type="EMBL" id="KAK6533262.1"/>
    </source>
</evidence>
<feature type="region of interest" description="Disordered" evidence="1">
    <location>
        <begin position="587"/>
        <end position="629"/>
    </location>
</feature>
<dbReference type="GO" id="GO:0005634">
    <property type="term" value="C:nucleus"/>
    <property type="evidence" value="ECO:0007669"/>
    <property type="project" value="TreeGrafter"/>
</dbReference>
<dbReference type="CDD" id="cd20557">
    <property type="entry name" value="CYCLIN_ScPCL1-like"/>
    <property type="match status" value="1"/>
</dbReference>
<evidence type="ECO:0008006" key="4">
    <source>
        <dbReference type="Google" id="ProtNLM"/>
    </source>
</evidence>
<dbReference type="Gene3D" id="1.10.472.10">
    <property type="entry name" value="Cyclin-like"/>
    <property type="match status" value="1"/>
</dbReference>
<feature type="region of interest" description="Disordered" evidence="1">
    <location>
        <begin position="27"/>
        <end position="58"/>
    </location>
</feature>
<dbReference type="PANTHER" id="PTHR15615">
    <property type="match status" value="1"/>
</dbReference>
<proteinExistence type="predicted"/>
<feature type="region of interest" description="Disordered" evidence="1">
    <location>
        <begin position="657"/>
        <end position="682"/>
    </location>
</feature>
<comment type="caution">
    <text evidence="2">The sequence shown here is derived from an EMBL/GenBank/DDBJ whole genome shotgun (WGS) entry which is preliminary data.</text>
</comment>
<sequence length="682" mass="74018">MIEGPYSSSDLSCDGRFMHLSQTYLSAPSTASSCSSPITSSQPSPLSTSPSSFADSPSTSTKFLGISDRFSSSTTSSQFSFYPSPCTDISVASSATSADLTSPCEQFCNDASQNGFAVASQPRLSHTGIEAALKHSSNLQQQASSTQPLPKELLQNPRRTRRLLESQDGCAPGSCKESQTCPLPPPSLVRQADRKVNFVDNLVDTAAQIVEAIWPAPMIQKPCESSLGRVLPLRTFIQETLRRSRTSYSTLQVALYYLFVIRPFIVIDDSCVSLPDSFHDVRALQCGRRMFLAALILASKYLQDRNYSARAWSKISGLNISEINANELAFLTTVNWKLHISDQIFDKWTKIVLKCTPTTSILPAKASVHCGFSTNKWIPIFSRLDSSLDLDLLDRVLSDEVPSSPALCQEKVSSGRSVESCFVETPLPCLSTPLASGKINSMAFALSTPVGTRGVYNENMPPRPNLLCDDRSSARGTRKSSLSVCETVDTYDRDLSMADSPGSNSSSGTACNVPLSIRAFKIGNTSRSSDKPAIVIDARQAGYNSTANLPTPKANLQRESILGQPNNSRPELRRLVSVQPVLIAQEAASKNRKRGNETPVACRHQKKQKDKLSEFTPPKPVDIVPSGLTPQMRQMNTSFSVSGKKGNGLRMNINPGFAAPGTRGQTIRSGNGQRSMSHVVYG</sequence>
<dbReference type="Pfam" id="PF08613">
    <property type="entry name" value="Cyclin"/>
    <property type="match status" value="1"/>
</dbReference>
<dbReference type="AlphaFoldDB" id="A0AAV9X2L4"/>
<dbReference type="SUPFAM" id="SSF47954">
    <property type="entry name" value="Cyclin-like"/>
    <property type="match status" value="1"/>
</dbReference>
<accession>A0AAV9X2L4</accession>
<name>A0AAV9X2L4_9PEZI</name>
<feature type="compositionally biased region" description="Polar residues" evidence="1">
    <location>
        <begin position="663"/>
        <end position="676"/>
    </location>
</feature>
<dbReference type="InterPro" id="IPR013922">
    <property type="entry name" value="Cyclin_PHO80-like"/>
</dbReference>
<organism evidence="2 3">
    <name type="scientific">Orbilia ellipsospora</name>
    <dbReference type="NCBI Taxonomy" id="2528407"/>
    <lineage>
        <taxon>Eukaryota</taxon>
        <taxon>Fungi</taxon>
        <taxon>Dikarya</taxon>
        <taxon>Ascomycota</taxon>
        <taxon>Pezizomycotina</taxon>
        <taxon>Orbiliomycetes</taxon>
        <taxon>Orbiliales</taxon>
        <taxon>Orbiliaceae</taxon>
        <taxon>Orbilia</taxon>
    </lineage>
</organism>
<keyword evidence="3" id="KW-1185">Reference proteome</keyword>
<evidence type="ECO:0000313" key="3">
    <source>
        <dbReference type="Proteomes" id="UP001365542"/>
    </source>
</evidence>
<dbReference type="GO" id="GO:0016538">
    <property type="term" value="F:cyclin-dependent protein serine/threonine kinase regulator activity"/>
    <property type="evidence" value="ECO:0007669"/>
    <property type="project" value="TreeGrafter"/>
</dbReference>
<evidence type="ECO:0000256" key="1">
    <source>
        <dbReference type="SAM" id="MobiDB-lite"/>
    </source>
</evidence>
<dbReference type="InterPro" id="IPR036915">
    <property type="entry name" value="Cyclin-like_sf"/>
</dbReference>
<dbReference type="EMBL" id="JAVHJO010000011">
    <property type="protein sequence ID" value="KAK6533262.1"/>
    <property type="molecule type" value="Genomic_DNA"/>
</dbReference>
<reference evidence="2 3" key="1">
    <citation type="submission" date="2019-10" db="EMBL/GenBank/DDBJ databases">
        <authorList>
            <person name="Palmer J.M."/>
        </authorList>
    </citation>
    <scope>NUCLEOTIDE SEQUENCE [LARGE SCALE GENOMIC DNA]</scope>
    <source>
        <strain evidence="2 3">TWF694</strain>
    </source>
</reference>
<dbReference type="GO" id="GO:0000307">
    <property type="term" value="C:cyclin-dependent protein kinase holoenzyme complex"/>
    <property type="evidence" value="ECO:0007669"/>
    <property type="project" value="TreeGrafter"/>
</dbReference>
<protein>
    <recommendedName>
        <fullName evidence="4">G1/S-specific cyclin pas1</fullName>
    </recommendedName>
</protein>
<dbReference type="Proteomes" id="UP001365542">
    <property type="component" value="Unassembled WGS sequence"/>
</dbReference>
<gene>
    <name evidence="2" type="ORF">TWF694_002215</name>
</gene>